<comment type="caution">
    <text evidence="1">The sequence shown here is derived from an EMBL/GenBank/DDBJ whole genome shotgun (WGS) entry which is preliminary data.</text>
</comment>
<reference evidence="1 2" key="1">
    <citation type="submission" date="2016-02" db="EMBL/GenBank/DDBJ databases">
        <title>Biosynthesis of antibiotic leucinostatins and their inhibition on Phytophthora in bio-control Purpureocillium lilacinum.</title>
        <authorList>
            <person name="Wang G."/>
            <person name="Liu Z."/>
            <person name="Lin R."/>
            <person name="Li E."/>
            <person name="Mao Z."/>
            <person name="Ling J."/>
            <person name="Yin W."/>
            <person name="Xie B."/>
        </authorList>
    </citation>
    <scope>NUCLEOTIDE SEQUENCE [LARGE SCALE GENOMIC DNA]</scope>
    <source>
        <strain evidence="1">PLFJ-1</strain>
    </source>
</reference>
<dbReference type="EMBL" id="LSBI01000001">
    <property type="protein sequence ID" value="OAQ95597.1"/>
    <property type="molecule type" value="Genomic_DNA"/>
</dbReference>
<sequence length="88" mass="9328">MCCTTPGTPLLCNSQLPSKTAALDGIGRPQRGRDLARPGQGFGGRKECRCVCLFWLFGCGRSVGGGVAADVCSYRDGLVLWAFFGSPR</sequence>
<evidence type="ECO:0000313" key="1">
    <source>
        <dbReference type="EMBL" id="OAQ95597.1"/>
    </source>
</evidence>
<accession>A0A179HYV1</accession>
<dbReference type="Proteomes" id="UP000078340">
    <property type="component" value="Unassembled WGS sequence"/>
</dbReference>
<dbReference type="AlphaFoldDB" id="A0A179HYV1"/>
<evidence type="ECO:0000313" key="2">
    <source>
        <dbReference type="Proteomes" id="UP000078340"/>
    </source>
</evidence>
<name>A0A179HYV1_PURLI</name>
<proteinExistence type="predicted"/>
<gene>
    <name evidence="1" type="ORF">VFPFJ_01707</name>
</gene>
<protein>
    <submittedName>
        <fullName evidence="1">Uncharacterized protein</fullName>
    </submittedName>
</protein>
<organism evidence="1 2">
    <name type="scientific">Purpureocillium lilacinum</name>
    <name type="common">Paecilomyces lilacinus</name>
    <dbReference type="NCBI Taxonomy" id="33203"/>
    <lineage>
        <taxon>Eukaryota</taxon>
        <taxon>Fungi</taxon>
        <taxon>Dikarya</taxon>
        <taxon>Ascomycota</taxon>
        <taxon>Pezizomycotina</taxon>
        <taxon>Sordariomycetes</taxon>
        <taxon>Hypocreomycetidae</taxon>
        <taxon>Hypocreales</taxon>
        <taxon>Ophiocordycipitaceae</taxon>
        <taxon>Purpureocillium</taxon>
    </lineage>
</organism>